<accession>A0A2N7X7C3</accession>
<dbReference type="InterPro" id="IPR014944">
    <property type="entry name" value="Toxin_SymE-like"/>
</dbReference>
<dbReference type="GO" id="GO:0016070">
    <property type="term" value="P:RNA metabolic process"/>
    <property type="evidence" value="ECO:0007669"/>
    <property type="project" value="InterPro"/>
</dbReference>
<keyword evidence="3" id="KW-1185">Reference proteome</keyword>
<evidence type="ECO:0000313" key="2">
    <source>
        <dbReference type="EMBL" id="PMS37432.1"/>
    </source>
</evidence>
<dbReference type="OrthoDB" id="9035207at2"/>
<dbReference type="Proteomes" id="UP000235777">
    <property type="component" value="Unassembled WGS sequence"/>
</dbReference>
<feature type="domain" description="Toxin SymE-like" evidence="1">
    <location>
        <begin position="33"/>
        <end position="75"/>
    </location>
</feature>
<reference evidence="2 3" key="1">
    <citation type="submission" date="2018-01" db="EMBL/GenBank/DDBJ databases">
        <title>Whole genome analyses suggest that Burkholderia sensu lato contains two further novel genera in the rhizoxinica-symbiotica group Mycetohabitans gen. nov., and Trinickia gen. nov.: implications for the evolution of diazotrophy and nodulation in the Burkholderiaceae.</title>
        <authorList>
            <person name="Estrada-de los Santos P."/>
            <person name="Palmer M."/>
            <person name="Chavez-Ramirez B."/>
            <person name="Beukes C."/>
            <person name="Steenkamp E.T."/>
            <person name="Hirsch A.M."/>
            <person name="Manyaka P."/>
            <person name="Maluk M."/>
            <person name="Lafos M."/>
            <person name="Crook M."/>
            <person name="Gross E."/>
            <person name="Simon M.F."/>
            <person name="Bueno dos Reis Junior F."/>
            <person name="Poole P.S."/>
            <person name="Venter S.N."/>
            <person name="James E.K."/>
        </authorList>
    </citation>
    <scope>NUCLEOTIDE SEQUENCE [LARGE SCALE GENOMIC DNA]</scope>
    <source>
        <strain evidence="2 3">JPY 581</strain>
    </source>
</reference>
<dbReference type="AlphaFoldDB" id="A0A2N7X7C3"/>
<evidence type="ECO:0000313" key="3">
    <source>
        <dbReference type="Proteomes" id="UP000235777"/>
    </source>
</evidence>
<gene>
    <name evidence="2" type="ORF">C0Z20_09020</name>
</gene>
<name>A0A2N7X7C3_9BURK</name>
<sequence length="76" mass="9092">MANADLNAPPAHPERHVTIQESWRYRQWESGRHYRADQPLFPWFKVSGRWLEHAGFKPHQRVKIEVQHERLVITPA</sequence>
<evidence type="ECO:0000259" key="1">
    <source>
        <dbReference type="Pfam" id="PF08845"/>
    </source>
</evidence>
<dbReference type="RefSeq" id="WP_018443585.1">
    <property type="nucleotide sequence ID" value="NZ_KB890211.1"/>
</dbReference>
<comment type="caution">
    <text evidence="2">The sequence shown here is derived from an EMBL/GenBank/DDBJ whole genome shotgun (WGS) entry which is preliminary data.</text>
</comment>
<dbReference type="Pfam" id="PF08845">
    <property type="entry name" value="SymE_toxin"/>
    <property type="match status" value="1"/>
</dbReference>
<protein>
    <submittedName>
        <fullName evidence="2">Type I addiction module toxin, SymE family</fullName>
    </submittedName>
</protein>
<dbReference type="GO" id="GO:0005737">
    <property type="term" value="C:cytoplasm"/>
    <property type="evidence" value="ECO:0007669"/>
    <property type="project" value="InterPro"/>
</dbReference>
<dbReference type="EMBL" id="PNYC01000004">
    <property type="protein sequence ID" value="PMS37432.1"/>
    <property type="molecule type" value="Genomic_DNA"/>
</dbReference>
<dbReference type="GO" id="GO:0003723">
    <property type="term" value="F:RNA binding"/>
    <property type="evidence" value="ECO:0007669"/>
    <property type="project" value="InterPro"/>
</dbReference>
<organism evidence="2 3">
    <name type="scientific">Trinickia symbiotica</name>
    <dbReference type="NCBI Taxonomy" id="863227"/>
    <lineage>
        <taxon>Bacteria</taxon>
        <taxon>Pseudomonadati</taxon>
        <taxon>Pseudomonadota</taxon>
        <taxon>Betaproteobacteria</taxon>
        <taxon>Burkholderiales</taxon>
        <taxon>Burkholderiaceae</taxon>
        <taxon>Trinickia</taxon>
    </lineage>
</organism>
<dbReference type="GO" id="GO:0016788">
    <property type="term" value="F:hydrolase activity, acting on ester bonds"/>
    <property type="evidence" value="ECO:0007669"/>
    <property type="project" value="InterPro"/>
</dbReference>
<proteinExistence type="predicted"/>